<protein>
    <submittedName>
        <fullName evidence="1">Uncharacterized protein</fullName>
    </submittedName>
</protein>
<sequence length="170" mass="18514">MKDLPHKEACPKFPALAGQVEGLNGTFSEAQGSVLIFTAASILELFWEYLTMEEFLTWMNWERRNRDTPGMQPTSLPNADGLFPHSSTTRNCGAQCCTASSWKREQGLAGTLPGVAEQCLQSTACSIVPVPVAAGHRRVPKIGLLVHGPSEEQPVTLQARLHCNPLRTTA</sequence>
<organism evidence="1 2">
    <name type="scientific">Stachybotrys chlorohalonatus (strain IBT 40285)</name>
    <dbReference type="NCBI Taxonomy" id="1283841"/>
    <lineage>
        <taxon>Eukaryota</taxon>
        <taxon>Fungi</taxon>
        <taxon>Dikarya</taxon>
        <taxon>Ascomycota</taxon>
        <taxon>Pezizomycotina</taxon>
        <taxon>Sordariomycetes</taxon>
        <taxon>Hypocreomycetidae</taxon>
        <taxon>Hypocreales</taxon>
        <taxon>Stachybotryaceae</taxon>
        <taxon>Stachybotrys</taxon>
    </lineage>
</organism>
<reference evidence="1 2" key="1">
    <citation type="journal article" date="2014" name="BMC Genomics">
        <title>Comparative genome sequencing reveals chemotype-specific gene clusters in the toxigenic black mold Stachybotrys.</title>
        <authorList>
            <person name="Semeiks J."/>
            <person name="Borek D."/>
            <person name="Otwinowski Z."/>
            <person name="Grishin N.V."/>
        </authorList>
    </citation>
    <scope>NUCLEOTIDE SEQUENCE [LARGE SCALE GENOMIC DNA]</scope>
    <source>
        <strain evidence="1 2">IBT 40285</strain>
    </source>
</reference>
<accession>A0A084R2F1</accession>
<dbReference type="InParanoid" id="A0A084R2F1"/>
<gene>
    <name evidence="1" type="ORF">S40285_09924</name>
</gene>
<dbReference type="EMBL" id="KL659203">
    <property type="protein sequence ID" value="KFA70386.1"/>
    <property type="molecule type" value="Genomic_DNA"/>
</dbReference>
<dbReference type="HOGENOM" id="CLU_1571668_0_0_1"/>
<proteinExistence type="predicted"/>
<keyword evidence="2" id="KW-1185">Reference proteome</keyword>
<evidence type="ECO:0000313" key="2">
    <source>
        <dbReference type="Proteomes" id="UP000028524"/>
    </source>
</evidence>
<evidence type="ECO:0000313" key="1">
    <source>
        <dbReference type="EMBL" id="KFA70386.1"/>
    </source>
</evidence>
<dbReference type="AlphaFoldDB" id="A0A084R2F1"/>
<dbReference type="Proteomes" id="UP000028524">
    <property type="component" value="Unassembled WGS sequence"/>
</dbReference>
<name>A0A084R2F1_STAC4</name>